<dbReference type="CDD" id="cd02870">
    <property type="entry name" value="PseudoU_synth_RsuA_like"/>
    <property type="match status" value="1"/>
</dbReference>
<reference evidence="7 8" key="1">
    <citation type="submission" date="2019-12" db="EMBL/GenBank/DDBJ databases">
        <title>Spirosoma sp. HMF4905 genome sequencing and assembly.</title>
        <authorList>
            <person name="Kang H."/>
            <person name="Cha I."/>
            <person name="Kim H."/>
            <person name="Joh K."/>
        </authorList>
    </citation>
    <scope>NUCLEOTIDE SEQUENCE [LARGE SCALE GENOMIC DNA]</scope>
    <source>
        <strain evidence="7 8">HMF4905</strain>
    </source>
</reference>
<evidence type="ECO:0000256" key="4">
    <source>
        <dbReference type="RuleBase" id="RU003887"/>
    </source>
</evidence>
<dbReference type="Pfam" id="PF01479">
    <property type="entry name" value="S4"/>
    <property type="match status" value="1"/>
</dbReference>
<comment type="caution">
    <text evidence="7">The sequence shown here is derived from an EMBL/GenBank/DDBJ whole genome shotgun (WGS) entry which is preliminary data.</text>
</comment>
<feature type="compositionally biased region" description="Low complexity" evidence="5">
    <location>
        <begin position="97"/>
        <end position="107"/>
    </location>
</feature>
<feature type="compositionally biased region" description="Basic and acidic residues" evidence="5">
    <location>
        <begin position="263"/>
        <end position="299"/>
    </location>
</feature>
<dbReference type="CDD" id="cd00165">
    <property type="entry name" value="S4"/>
    <property type="match status" value="1"/>
</dbReference>
<feature type="compositionally biased region" description="Basic and acidic residues" evidence="5">
    <location>
        <begin position="316"/>
        <end position="347"/>
    </location>
</feature>
<dbReference type="NCBIfam" id="TIGR00093">
    <property type="entry name" value="pseudouridine synthase"/>
    <property type="match status" value="1"/>
</dbReference>
<gene>
    <name evidence="7" type="ORF">GO755_17165</name>
</gene>
<dbReference type="InterPro" id="IPR036986">
    <property type="entry name" value="S4_RNA-bd_sf"/>
</dbReference>
<dbReference type="SMART" id="SM00363">
    <property type="entry name" value="S4"/>
    <property type="match status" value="1"/>
</dbReference>
<dbReference type="PROSITE" id="PS50889">
    <property type="entry name" value="S4"/>
    <property type="match status" value="1"/>
</dbReference>
<dbReference type="SUPFAM" id="SSF55174">
    <property type="entry name" value="Alpha-L RNA-binding motif"/>
    <property type="match status" value="1"/>
</dbReference>
<dbReference type="InterPro" id="IPR002942">
    <property type="entry name" value="S4_RNA-bd"/>
</dbReference>
<evidence type="ECO:0000256" key="1">
    <source>
        <dbReference type="ARBA" id="ARBA00008348"/>
    </source>
</evidence>
<accession>A0A7K1SDB8</accession>
<dbReference type="InterPro" id="IPR000748">
    <property type="entry name" value="PsdUridine_synth_RsuA/RluB/E/F"/>
</dbReference>
<proteinExistence type="inferred from homology"/>
<dbReference type="SUPFAM" id="SSF55120">
    <property type="entry name" value="Pseudouridine synthase"/>
    <property type="match status" value="1"/>
</dbReference>
<keyword evidence="2 4" id="KW-0413">Isomerase</keyword>
<feature type="compositionally biased region" description="Basic and acidic residues" evidence="5">
    <location>
        <begin position="355"/>
        <end position="364"/>
    </location>
</feature>
<keyword evidence="3" id="KW-0694">RNA-binding</keyword>
<dbReference type="FunFam" id="3.10.290.10:FF:000003">
    <property type="entry name" value="Pseudouridine synthase"/>
    <property type="match status" value="1"/>
</dbReference>
<evidence type="ECO:0000256" key="3">
    <source>
        <dbReference type="PROSITE-ProRule" id="PRU00182"/>
    </source>
</evidence>
<evidence type="ECO:0000259" key="6">
    <source>
        <dbReference type="SMART" id="SM00363"/>
    </source>
</evidence>
<dbReference type="InterPro" id="IPR018496">
    <property type="entry name" value="PsdUridine_synth_RsuA/RluB_CS"/>
</dbReference>
<dbReference type="Gene3D" id="3.30.70.1560">
    <property type="entry name" value="Alpha-L RNA-binding motif"/>
    <property type="match status" value="1"/>
</dbReference>
<organism evidence="7 8">
    <name type="scientific">Spirosoma arboris</name>
    <dbReference type="NCBI Taxonomy" id="2682092"/>
    <lineage>
        <taxon>Bacteria</taxon>
        <taxon>Pseudomonadati</taxon>
        <taxon>Bacteroidota</taxon>
        <taxon>Cytophagia</taxon>
        <taxon>Cytophagales</taxon>
        <taxon>Cytophagaceae</taxon>
        <taxon>Spirosoma</taxon>
    </lineage>
</organism>
<evidence type="ECO:0000256" key="2">
    <source>
        <dbReference type="ARBA" id="ARBA00023235"/>
    </source>
</evidence>
<dbReference type="GO" id="GO:0120159">
    <property type="term" value="F:rRNA pseudouridine synthase activity"/>
    <property type="evidence" value="ECO:0007669"/>
    <property type="project" value="UniProtKB-ARBA"/>
</dbReference>
<feature type="compositionally biased region" description="Basic and acidic residues" evidence="5">
    <location>
        <begin position="108"/>
        <end position="256"/>
    </location>
</feature>
<dbReference type="InterPro" id="IPR020103">
    <property type="entry name" value="PsdUridine_synth_cat_dom_sf"/>
</dbReference>
<name>A0A7K1SDB8_9BACT</name>
<dbReference type="EC" id="5.4.99.-" evidence="4"/>
<dbReference type="GO" id="GO:0003723">
    <property type="term" value="F:RNA binding"/>
    <property type="evidence" value="ECO:0007669"/>
    <property type="project" value="UniProtKB-KW"/>
</dbReference>
<dbReference type="InterPro" id="IPR042092">
    <property type="entry name" value="PsdUridine_s_RsuA/RluB/E/F_cat"/>
</dbReference>
<keyword evidence="8" id="KW-1185">Reference proteome</keyword>
<feature type="domain" description="RNA-binding S4" evidence="6">
    <location>
        <begin position="428"/>
        <end position="489"/>
    </location>
</feature>
<dbReference type="Gene3D" id="3.10.290.10">
    <property type="entry name" value="RNA-binding S4 domain"/>
    <property type="match status" value="1"/>
</dbReference>
<dbReference type="InterPro" id="IPR020094">
    <property type="entry name" value="TruA/RsuA/RluB/E/F_N"/>
</dbReference>
<dbReference type="EMBL" id="WPIN01000006">
    <property type="protein sequence ID" value="MVM31781.1"/>
    <property type="molecule type" value="Genomic_DNA"/>
</dbReference>
<dbReference type="PANTHER" id="PTHR47683:SF2">
    <property type="entry name" value="RNA-BINDING S4 DOMAIN-CONTAINING PROTEIN"/>
    <property type="match status" value="1"/>
</dbReference>
<dbReference type="Pfam" id="PF00849">
    <property type="entry name" value="PseudoU_synth_2"/>
    <property type="match status" value="1"/>
</dbReference>
<evidence type="ECO:0000313" key="8">
    <source>
        <dbReference type="Proteomes" id="UP000436006"/>
    </source>
</evidence>
<feature type="compositionally biased region" description="Basic and acidic residues" evidence="5">
    <location>
        <begin position="41"/>
        <end position="96"/>
    </location>
</feature>
<comment type="similarity">
    <text evidence="1 4">Belongs to the pseudouridine synthase RsuA family.</text>
</comment>
<evidence type="ECO:0000313" key="7">
    <source>
        <dbReference type="EMBL" id="MVM31781.1"/>
    </source>
</evidence>
<dbReference type="GO" id="GO:0000455">
    <property type="term" value="P:enzyme-directed rRNA pseudouridine synthesis"/>
    <property type="evidence" value="ECO:0007669"/>
    <property type="project" value="UniProtKB-ARBA"/>
</dbReference>
<protein>
    <recommendedName>
        <fullName evidence="4">Pseudouridine synthase</fullName>
        <ecNumber evidence="4">5.4.99.-</ecNumber>
    </recommendedName>
</protein>
<dbReference type="AlphaFoldDB" id="A0A7K1SDB8"/>
<dbReference type="PANTHER" id="PTHR47683">
    <property type="entry name" value="PSEUDOURIDINE SYNTHASE FAMILY PROTEIN-RELATED"/>
    <property type="match status" value="1"/>
</dbReference>
<dbReference type="InterPro" id="IPR006145">
    <property type="entry name" value="PsdUridine_synth_RsuA/RluA"/>
</dbReference>
<dbReference type="RefSeq" id="WP_157586421.1">
    <property type="nucleotide sequence ID" value="NZ_WPIN01000006.1"/>
</dbReference>
<evidence type="ECO:0000256" key="5">
    <source>
        <dbReference type="SAM" id="MobiDB-lite"/>
    </source>
</evidence>
<dbReference type="InterPro" id="IPR050343">
    <property type="entry name" value="RsuA_PseudoU_synthase"/>
</dbReference>
<dbReference type="Proteomes" id="UP000436006">
    <property type="component" value="Unassembled WGS sequence"/>
</dbReference>
<feature type="compositionally biased region" description="Basic and acidic residues" evidence="5">
    <location>
        <begin position="385"/>
        <end position="410"/>
    </location>
</feature>
<dbReference type="Gene3D" id="3.30.70.580">
    <property type="entry name" value="Pseudouridine synthase I, catalytic domain, N-terminal subdomain"/>
    <property type="match status" value="1"/>
</dbReference>
<feature type="compositionally biased region" description="Basic and acidic residues" evidence="5">
    <location>
        <begin position="8"/>
        <end position="30"/>
    </location>
</feature>
<sequence length="661" mass="76168">MNQDSEQNEPRRDGEPRSFGRRDDGRDRNGEGAGQPRFNRSRNDDSARPQDNKFDRRGGRDDRPTGSPRFNKESNDRRSRDERPSGSPRFNRDNDSRSGGSPSGYSRSNDRPTGDRRRENGGEGTRPARFDRNTNERPGFNRDRDSNSRDTNRSDRPSRPDRDRNDNRFGRDERPARTPRFDNDRPRPTSRTGDDSPRRPDRFNNRDEEDRKPRYNRDNDGDSRRSRDDRPTGSPRFERNNNDRPDRDRPSRDNDRPTGSPRFNRESGPRDNDRKDRPSDGDSRRTRIDRSDKPSRFSRDGQSSKPTFKRVGGFNREADARNRFGSDDQRGNDRRDRGSRDGDRPTGDTRFSGQQRKDSGDRRTGNYSKAPNYNLELARENAALRQDRGNTEERRIDRKSGGGKSKRTEGQADGLQNDGLRNDGPTLTRLNRYIANSGVCSRREADELIAKGEISVNGKVVTEMGYKVKEGDTVKYGNKVLNPERFVYVLLNKPKDYITTTEDPNERKTVMELVADAGSFRMYPVGRLDRNTTGLLLMTNDGELADKLTHPSYNVRKIYQVELDKPITDEHFEAIKKGFDLEDGPIKPDALSIVTPDAYVVGIEIHSGRNRIVRRIFENFGYEVTKLDRTTYAGLTKKELPRGKWRFLDPKEVVKLKYFNS</sequence>
<feature type="region of interest" description="Disordered" evidence="5">
    <location>
        <begin position="1"/>
        <end position="425"/>
    </location>
</feature>
<dbReference type="PROSITE" id="PS01149">
    <property type="entry name" value="PSI_RSU"/>
    <property type="match status" value="1"/>
</dbReference>